<dbReference type="Pfam" id="PF03466">
    <property type="entry name" value="LysR_substrate"/>
    <property type="match status" value="1"/>
</dbReference>
<dbReference type="PANTHER" id="PTHR30346:SF0">
    <property type="entry name" value="HCA OPERON TRANSCRIPTIONAL ACTIVATOR HCAR"/>
    <property type="match status" value="1"/>
</dbReference>
<dbReference type="OrthoDB" id="113093at2"/>
<sequence length="317" mass="35165">MSESVELRHLKYIVAVAETGNFTRAAQRLYVSQPALSKQIKDIEEEIGFQIFLRTPDGVFPTPVGQMIVDYAVATLYGHNYVFRMAKEIYLGNVPNLRVGFSSFVNARHLHTFRTSYARHFPKCVLQLSGGDTVNILQRVERGDLDCAILNLPVVGSHWQVVPLASSPIVVCMRTDDPLTEKSIVTVSDLSERLTVFRDPEGHPSAHARLTQMLTEAGIALHISCSAATPHDIQLLVRDGFGLALVSEDTLLESDITTRRIAGVSWTCDTAFVYQPAAVHPALSFVEKFIVGTGKRLLRKEVMSERPQLSLSFDRSA</sequence>
<dbReference type="EMBL" id="CP002480">
    <property type="protein sequence ID" value="ADW70203.1"/>
    <property type="molecule type" value="Genomic_DNA"/>
</dbReference>
<dbReference type="Gene3D" id="1.10.10.10">
    <property type="entry name" value="Winged helix-like DNA-binding domain superfamily/Winged helix DNA-binding domain"/>
    <property type="match status" value="1"/>
</dbReference>
<proteinExistence type="inferred from homology"/>
<dbReference type="SUPFAM" id="SSF53850">
    <property type="entry name" value="Periplasmic binding protein-like II"/>
    <property type="match status" value="1"/>
</dbReference>
<dbReference type="AlphaFoldDB" id="E8X1G8"/>
<name>E8X1G8_GRATM</name>
<keyword evidence="3" id="KW-0238">DNA-binding</keyword>
<evidence type="ECO:0000256" key="3">
    <source>
        <dbReference type="ARBA" id="ARBA00023125"/>
    </source>
</evidence>
<keyword evidence="4" id="KW-0804">Transcription</keyword>
<evidence type="ECO:0000256" key="2">
    <source>
        <dbReference type="ARBA" id="ARBA00023015"/>
    </source>
</evidence>
<accession>E8X1G8</accession>
<dbReference type="FunFam" id="1.10.10.10:FF:000001">
    <property type="entry name" value="LysR family transcriptional regulator"/>
    <property type="match status" value="1"/>
</dbReference>
<evidence type="ECO:0000256" key="4">
    <source>
        <dbReference type="ARBA" id="ARBA00023163"/>
    </source>
</evidence>
<dbReference type="PROSITE" id="PS50931">
    <property type="entry name" value="HTH_LYSR"/>
    <property type="match status" value="1"/>
</dbReference>
<keyword evidence="7" id="KW-1185">Reference proteome</keyword>
<dbReference type="PaxDb" id="1198114-AciX9_3192"/>
<dbReference type="PRINTS" id="PR00039">
    <property type="entry name" value="HTHLYSR"/>
</dbReference>
<dbReference type="GO" id="GO:0003700">
    <property type="term" value="F:DNA-binding transcription factor activity"/>
    <property type="evidence" value="ECO:0007669"/>
    <property type="project" value="InterPro"/>
</dbReference>
<evidence type="ECO:0000313" key="6">
    <source>
        <dbReference type="EMBL" id="ADW70203.1"/>
    </source>
</evidence>
<protein>
    <submittedName>
        <fullName evidence="6">Transcriptional regulator, LysR family</fullName>
    </submittedName>
</protein>
<dbReference type="SUPFAM" id="SSF46785">
    <property type="entry name" value="Winged helix' DNA-binding domain"/>
    <property type="match status" value="1"/>
</dbReference>
<dbReference type="KEGG" id="acm:AciX9_3192"/>
<organism evidence="7">
    <name type="scientific">Granulicella tundricola (strain ATCC BAA-1859 / DSM 23138 / MP5ACTX9)</name>
    <dbReference type="NCBI Taxonomy" id="1198114"/>
    <lineage>
        <taxon>Bacteria</taxon>
        <taxon>Pseudomonadati</taxon>
        <taxon>Acidobacteriota</taxon>
        <taxon>Terriglobia</taxon>
        <taxon>Terriglobales</taxon>
        <taxon>Acidobacteriaceae</taxon>
        <taxon>Granulicella</taxon>
    </lineage>
</organism>
<dbReference type="InterPro" id="IPR036390">
    <property type="entry name" value="WH_DNA-bd_sf"/>
</dbReference>
<dbReference type="CDD" id="cd05466">
    <property type="entry name" value="PBP2_LTTR_substrate"/>
    <property type="match status" value="1"/>
</dbReference>
<dbReference type="Gene3D" id="3.40.190.10">
    <property type="entry name" value="Periplasmic binding protein-like II"/>
    <property type="match status" value="2"/>
</dbReference>
<evidence type="ECO:0000313" key="7">
    <source>
        <dbReference type="Proteomes" id="UP000000343"/>
    </source>
</evidence>
<dbReference type="InterPro" id="IPR000847">
    <property type="entry name" value="LysR_HTH_N"/>
</dbReference>
<gene>
    <name evidence="6" type="ordered locus">AciX9_3192</name>
</gene>
<dbReference type="HOGENOM" id="CLU_039613_6_4_0"/>
<dbReference type="eggNOG" id="COG0583">
    <property type="taxonomic scope" value="Bacteria"/>
</dbReference>
<dbReference type="Pfam" id="PF00126">
    <property type="entry name" value="HTH_1"/>
    <property type="match status" value="1"/>
</dbReference>
<dbReference type="Proteomes" id="UP000000343">
    <property type="component" value="Chromosome"/>
</dbReference>
<reference evidence="7" key="1">
    <citation type="submission" date="2011-01" db="EMBL/GenBank/DDBJ databases">
        <title>Complete sequence of chromosome of Acidobacterium sp. MP5ACTX9.</title>
        <authorList>
            <consortium name="US DOE Joint Genome Institute"/>
            <person name="Lucas S."/>
            <person name="Copeland A."/>
            <person name="Lapidus A."/>
            <person name="Cheng J.-F."/>
            <person name="Goodwin L."/>
            <person name="Pitluck S."/>
            <person name="Teshima H."/>
            <person name="Detter J.C."/>
            <person name="Han C."/>
            <person name="Tapia R."/>
            <person name="Land M."/>
            <person name="Hauser L."/>
            <person name="Kyrpides N."/>
            <person name="Ivanova N."/>
            <person name="Ovchinnikova G."/>
            <person name="Pagani I."/>
            <person name="Rawat S.R."/>
            <person name="Mannisto M."/>
            <person name="Haggblom M.M."/>
            <person name="Woyke T."/>
        </authorList>
    </citation>
    <scope>NUCLEOTIDE SEQUENCE [LARGE SCALE GENOMIC DNA]</scope>
    <source>
        <strain evidence="7">MP5ACTX9</strain>
    </source>
</reference>
<keyword evidence="2" id="KW-0805">Transcription regulation</keyword>
<dbReference type="GO" id="GO:0003677">
    <property type="term" value="F:DNA binding"/>
    <property type="evidence" value="ECO:0007669"/>
    <property type="project" value="UniProtKB-KW"/>
</dbReference>
<dbReference type="PANTHER" id="PTHR30346">
    <property type="entry name" value="TRANSCRIPTIONAL DUAL REGULATOR HCAR-RELATED"/>
    <property type="match status" value="1"/>
</dbReference>
<dbReference type="GO" id="GO:0032993">
    <property type="term" value="C:protein-DNA complex"/>
    <property type="evidence" value="ECO:0007669"/>
    <property type="project" value="TreeGrafter"/>
</dbReference>
<comment type="similarity">
    <text evidence="1">Belongs to the LysR transcriptional regulatory family.</text>
</comment>
<evidence type="ECO:0000256" key="1">
    <source>
        <dbReference type="ARBA" id="ARBA00009437"/>
    </source>
</evidence>
<dbReference type="RefSeq" id="WP_013581515.1">
    <property type="nucleotide sequence ID" value="NC_015064.1"/>
</dbReference>
<feature type="domain" description="HTH lysR-type" evidence="5">
    <location>
        <begin position="5"/>
        <end position="62"/>
    </location>
</feature>
<dbReference type="STRING" id="1198114.AciX9_3192"/>
<evidence type="ECO:0000259" key="5">
    <source>
        <dbReference type="PROSITE" id="PS50931"/>
    </source>
</evidence>
<dbReference type="InterPro" id="IPR005119">
    <property type="entry name" value="LysR_subst-bd"/>
</dbReference>
<dbReference type="InterPro" id="IPR036388">
    <property type="entry name" value="WH-like_DNA-bd_sf"/>
</dbReference>